<name>A0AAT9LEI8_9FIRM</name>
<dbReference type="InterPro" id="IPR025699">
    <property type="entry name" value="ABC2_memb-like"/>
</dbReference>
<protein>
    <submittedName>
        <fullName evidence="2">ABC-2 transporter permease</fullName>
    </submittedName>
</protein>
<keyword evidence="1" id="KW-0812">Transmembrane</keyword>
<evidence type="ECO:0000256" key="1">
    <source>
        <dbReference type="SAM" id="Phobius"/>
    </source>
</evidence>
<dbReference type="AlphaFoldDB" id="A0AAT9LEI8"/>
<feature type="transmembrane region" description="Helical" evidence="1">
    <location>
        <begin position="188"/>
        <end position="212"/>
    </location>
</feature>
<dbReference type="PANTHER" id="PTHR41309:SF2">
    <property type="entry name" value="MEMBRANE PROTEIN"/>
    <property type="match status" value="1"/>
</dbReference>
<keyword evidence="1" id="KW-1133">Transmembrane helix</keyword>
<dbReference type="PANTHER" id="PTHR41309">
    <property type="entry name" value="MEMBRANE PROTEIN-RELATED"/>
    <property type="match status" value="1"/>
</dbReference>
<dbReference type="EMBL" id="CP062796">
    <property type="protein sequence ID" value="QUL99128.1"/>
    <property type="molecule type" value="Genomic_DNA"/>
</dbReference>
<feature type="transmembrane region" description="Helical" evidence="1">
    <location>
        <begin position="12"/>
        <end position="31"/>
    </location>
</feature>
<dbReference type="KEGG" id="fcz:IMF26_03410"/>
<reference evidence="2" key="1">
    <citation type="submission" date="2020-10" db="EMBL/GenBank/DDBJ databases">
        <authorList>
            <person name="Kadnikov V."/>
            <person name="Beletsky A.V."/>
            <person name="Mardanov A.V."/>
            <person name="Karnachuk O.V."/>
            <person name="Ravin N.V."/>
        </authorList>
    </citation>
    <scope>NUCLEOTIDE SEQUENCE</scope>
    <source>
        <strain evidence="2">Bu02</strain>
    </source>
</reference>
<sequence>MWSLVYKEFFLLRTYLLQIFGFPLVVSLMVGKKTPTIVEAYFFAFPVVTAMTLPQIMFSQEERSNTLTFLRSLPIRPWEIVGAKYIVSSLTSLFLVGSLGLIRKMLDANAEDTFLAYSVVLSLSLVLAAISHLFHFWLGLKSARVASLIVTFIVMVPVIMVGSMPGVTQSIVSNPLAQNAATFLSTPQGLVFSLIMGMTLMFASFLTSSAIFSHRDLTRLP</sequence>
<dbReference type="Pfam" id="PF13346">
    <property type="entry name" value="ABC2_membrane_5"/>
    <property type="match status" value="1"/>
</dbReference>
<evidence type="ECO:0000313" key="2">
    <source>
        <dbReference type="EMBL" id="QUL99128.1"/>
    </source>
</evidence>
<feature type="transmembrane region" description="Helical" evidence="1">
    <location>
        <begin position="145"/>
        <end position="168"/>
    </location>
</feature>
<gene>
    <name evidence="2" type="ORF">IMF26_03410</name>
</gene>
<organism evidence="2">
    <name type="scientific">Candidatus Fermentithermobacillus carboniphilus</name>
    <dbReference type="NCBI Taxonomy" id="3085328"/>
    <lineage>
        <taxon>Bacteria</taxon>
        <taxon>Bacillati</taxon>
        <taxon>Bacillota</taxon>
        <taxon>Candidatus Fermentithermobacillia</taxon>
        <taxon>Candidatus Fermentithermobacillales</taxon>
        <taxon>Candidatus Fermentithermobacillaceae</taxon>
        <taxon>Candidatus Fermentithermobacillus</taxon>
    </lineage>
</organism>
<feature type="transmembrane region" description="Helical" evidence="1">
    <location>
        <begin position="80"/>
        <end position="102"/>
    </location>
</feature>
<feature type="transmembrane region" description="Helical" evidence="1">
    <location>
        <begin position="114"/>
        <end position="138"/>
    </location>
</feature>
<feature type="transmembrane region" description="Helical" evidence="1">
    <location>
        <begin position="37"/>
        <end position="59"/>
    </location>
</feature>
<accession>A0AAT9LEI8</accession>
<proteinExistence type="predicted"/>
<reference evidence="2" key="2">
    <citation type="journal article" date="2023" name="Biology">
        <title>Prokaryotic Life Associated with Coal-Fire Gas Vents Revealed by Metagenomics.</title>
        <authorList>
            <person name="Kadnikov V.V."/>
            <person name="Mardanov A.V."/>
            <person name="Beletsky A.V."/>
            <person name="Karnachuk O.V."/>
            <person name="Ravin N.V."/>
        </authorList>
    </citation>
    <scope>NUCLEOTIDE SEQUENCE</scope>
    <source>
        <strain evidence="2">Bu02</strain>
    </source>
</reference>
<keyword evidence="1" id="KW-0472">Membrane</keyword>